<dbReference type="RefSeq" id="WP_043858994.1">
    <property type="nucleotide sequence ID" value="NZ_CP103996.1"/>
</dbReference>
<organism evidence="2 3">
    <name type="scientific">Bacillus subtilis</name>
    <dbReference type="NCBI Taxonomy" id="1423"/>
    <lineage>
        <taxon>Bacteria</taxon>
        <taxon>Bacillati</taxon>
        <taxon>Bacillota</taxon>
        <taxon>Bacilli</taxon>
        <taxon>Bacillales</taxon>
        <taxon>Bacillaceae</taxon>
        <taxon>Bacillus</taxon>
    </lineage>
</organism>
<dbReference type="EMBL" id="JXBC01000014">
    <property type="protein sequence ID" value="KIU04386.1"/>
    <property type="molecule type" value="Genomic_DNA"/>
</dbReference>
<gene>
    <name evidence="2" type="ORF">SC09_contig8orf00014</name>
</gene>
<protein>
    <recommendedName>
        <fullName evidence="4">Lipoprotein</fullName>
    </recommendedName>
</protein>
<accession>A0A0D1KMI6</accession>
<evidence type="ECO:0000313" key="2">
    <source>
        <dbReference type="EMBL" id="KIU04386.1"/>
    </source>
</evidence>
<dbReference type="PATRIC" id="fig|1423.173.peg.4825"/>
<reference evidence="2 3" key="1">
    <citation type="submission" date="2014-12" db="EMBL/GenBank/DDBJ databases">
        <title>Comparative genome analysis of Bacillus coagulans HM-08, Clostridium butyricum HM-68, Bacillus subtilis HM-66 and Bacillus licheniformis BL-09.</title>
        <authorList>
            <person name="Zhang H."/>
        </authorList>
    </citation>
    <scope>NUCLEOTIDE SEQUENCE [LARGE SCALE GENOMIC DNA]</scope>
    <source>
        <strain evidence="2 3">HM-66</strain>
    </source>
</reference>
<feature type="chain" id="PRO_5002232272" description="Lipoprotein" evidence="1">
    <location>
        <begin position="25"/>
        <end position="162"/>
    </location>
</feature>
<proteinExistence type="predicted"/>
<keyword evidence="1" id="KW-0732">Signal</keyword>
<dbReference type="Proteomes" id="UP000032247">
    <property type="component" value="Unassembled WGS sequence"/>
</dbReference>
<evidence type="ECO:0008006" key="4">
    <source>
        <dbReference type="Google" id="ProtNLM"/>
    </source>
</evidence>
<evidence type="ECO:0000256" key="1">
    <source>
        <dbReference type="SAM" id="SignalP"/>
    </source>
</evidence>
<dbReference type="PROSITE" id="PS51257">
    <property type="entry name" value="PROKAR_LIPOPROTEIN"/>
    <property type="match status" value="1"/>
</dbReference>
<name>A0A0D1KMI6_BACIU</name>
<dbReference type="AlphaFoldDB" id="A0A0D1KMI6"/>
<sequence>MKRKLMIILTMVLFLIAGCGRLDAESEAKKFKEYDLKEEKGFYSFYPTVTNEAIISSFKNDPNTFDKDIRDANIPTDKEGVVIWLSTESDDGDIRKAMNRIAEKDKDLMPDWVIKEVLDVDPEGYFDKEIDVDGLPHPYHLKKKDGELLVVFKDSLKYYIFK</sequence>
<feature type="signal peptide" evidence="1">
    <location>
        <begin position="1"/>
        <end position="24"/>
    </location>
</feature>
<evidence type="ECO:0000313" key="3">
    <source>
        <dbReference type="Proteomes" id="UP000032247"/>
    </source>
</evidence>
<dbReference type="GeneID" id="39574444"/>
<comment type="caution">
    <text evidence="2">The sequence shown here is derived from an EMBL/GenBank/DDBJ whole genome shotgun (WGS) entry which is preliminary data.</text>
</comment>